<gene>
    <name evidence="1" type="ORF">J1605_007558</name>
</gene>
<reference evidence="1 2" key="1">
    <citation type="submission" date="2022-11" db="EMBL/GenBank/DDBJ databases">
        <title>Whole genome sequence of Eschrichtius robustus ER-17-0199.</title>
        <authorList>
            <person name="Bruniche-Olsen A."/>
            <person name="Black A.N."/>
            <person name="Fields C.J."/>
            <person name="Walden K."/>
            <person name="Dewoody J.A."/>
        </authorList>
    </citation>
    <scope>NUCLEOTIDE SEQUENCE [LARGE SCALE GENOMIC DNA]</scope>
    <source>
        <strain evidence="1">ER-17-0199</strain>
        <tissue evidence="1">Blubber</tissue>
    </source>
</reference>
<evidence type="ECO:0000313" key="2">
    <source>
        <dbReference type="Proteomes" id="UP001159641"/>
    </source>
</evidence>
<dbReference type="Proteomes" id="UP001159641">
    <property type="component" value="Unassembled WGS sequence"/>
</dbReference>
<dbReference type="EMBL" id="JAIQCJ010002027">
    <property type="protein sequence ID" value="KAJ8785002.1"/>
    <property type="molecule type" value="Genomic_DNA"/>
</dbReference>
<comment type="caution">
    <text evidence="1">The sequence shown here is derived from an EMBL/GenBank/DDBJ whole genome shotgun (WGS) entry which is preliminary data.</text>
</comment>
<organism evidence="1 2">
    <name type="scientific">Eschrichtius robustus</name>
    <name type="common">California gray whale</name>
    <name type="synonym">Eschrichtius gibbosus</name>
    <dbReference type="NCBI Taxonomy" id="9764"/>
    <lineage>
        <taxon>Eukaryota</taxon>
        <taxon>Metazoa</taxon>
        <taxon>Chordata</taxon>
        <taxon>Craniata</taxon>
        <taxon>Vertebrata</taxon>
        <taxon>Euteleostomi</taxon>
        <taxon>Mammalia</taxon>
        <taxon>Eutheria</taxon>
        <taxon>Laurasiatheria</taxon>
        <taxon>Artiodactyla</taxon>
        <taxon>Whippomorpha</taxon>
        <taxon>Cetacea</taxon>
        <taxon>Mysticeti</taxon>
        <taxon>Eschrichtiidae</taxon>
        <taxon>Eschrichtius</taxon>
    </lineage>
</organism>
<evidence type="ECO:0000313" key="1">
    <source>
        <dbReference type="EMBL" id="KAJ8785002.1"/>
    </source>
</evidence>
<accession>A0AB34H1B1</accession>
<sequence>MEAVIEKECSALGGLFQTIISDMKVGRWGRGCGGGRRALTSPRGFASALGQPLGPCLRRGLRPPAAALRPRCHLLTGAPLRALLGHRAGGFSGGI</sequence>
<name>A0AB34H1B1_ESCRO</name>
<proteinExistence type="predicted"/>
<keyword evidence="2" id="KW-1185">Reference proteome</keyword>
<protein>
    <submittedName>
        <fullName evidence="1">Uncharacterized protein</fullName>
    </submittedName>
</protein>
<dbReference type="AlphaFoldDB" id="A0AB34H1B1"/>